<dbReference type="GO" id="GO:0019843">
    <property type="term" value="F:rRNA binding"/>
    <property type="evidence" value="ECO:0007669"/>
    <property type="project" value="UniProtKB-UniRule"/>
</dbReference>
<dbReference type="EMBL" id="MK705753">
    <property type="protein sequence ID" value="QEG57567.1"/>
    <property type="molecule type" value="Genomic_DNA"/>
</dbReference>
<dbReference type="Gene3D" id="2.30.30.30">
    <property type="match status" value="1"/>
</dbReference>
<keyword evidence="4 5" id="KW-0687">Ribonucleoprotein</keyword>
<proteinExistence type="inferred from homology"/>
<accession>A0A5B9RMH2</accession>
<feature type="domain" description="Large ribosomal subunit protein uL2 RNA-binding" evidence="8">
    <location>
        <begin position="42"/>
        <end position="118"/>
    </location>
</feature>
<feature type="domain" description="Large ribosomal subunit protein uL2 C-terminal" evidence="7">
    <location>
        <begin position="124"/>
        <end position="253"/>
    </location>
</feature>
<feature type="region of interest" description="Disordered" evidence="6">
    <location>
        <begin position="216"/>
        <end position="251"/>
    </location>
</feature>
<dbReference type="Pfam" id="PF00181">
    <property type="entry name" value="Ribosomal_L2_N"/>
    <property type="match status" value="1"/>
</dbReference>
<dbReference type="FunFam" id="4.10.950.10:FF:000001">
    <property type="entry name" value="50S ribosomal protein L2"/>
    <property type="match status" value="1"/>
</dbReference>
<evidence type="ECO:0000256" key="2">
    <source>
        <dbReference type="ARBA" id="ARBA00011838"/>
    </source>
</evidence>
<dbReference type="GO" id="GO:0016740">
    <property type="term" value="F:transferase activity"/>
    <property type="evidence" value="ECO:0007669"/>
    <property type="project" value="InterPro"/>
</dbReference>
<dbReference type="InterPro" id="IPR008991">
    <property type="entry name" value="Translation_prot_SH3-like_sf"/>
</dbReference>
<comment type="subunit">
    <text evidence="2 5">Part of the 50S ribosomal subunit.</text>
</comment>
<reference evidence="9" key="1">
    <citation type="journal article" date="2019" name="Bot. J. Linn. Soc.">
        <title>Dynamism in plastome structure observed across the phylogenetic tree of ferns.</title>
        <authorList>
            <person name="Lehtonen S."/>
            <person name="Cardenas G.G."/>
        </authorList>
    </citation>
    <scope>NUCLEOTIDE SEQUENCE</scope>
</reference>
<dbReference type="AlphaFoldDB" id="A0A5B9RMH2"/>
<dbReference type="Gene3D" id="4.10.950.10">
    <property type="entry name" value="Ribosomal protein L2, domain 3"/>
    <property type="match status" value="1"/>
</dbReference>
<dbReference type="Gene3D" id="2.40.50.140">
    <property type="entry name" value="Nucleic acid-binding proteins"/>
    <property type="match status" value="1"/>
</dbReference>
<dbReference type="SUPFAM" id="SSF50249">
    <property type="entry name" value="Nucleic acid-binding proteins"/>
    <property type="match status" value="1"/>
</dbReference>
<geneLocation type="chloroplast" evidence="9"/>
<dbReference type="InterPro" id="IPR002171">
    <property type="entry name" value="Ribosomal_uL2"/>
</dbReference>
<keyword evidence="9" id="KW-0150">Chloroplast</keyword>
<evidence type="ECO:0000256" key="6">
    <source>
        <dbReference type="SAM" id="MobiDB-lite"/>
    </source>
</evidence>
<feature type="region of interest" description="Disordered" evidence="6">
    <location>
        <begin position="36"/>
        <end position="55"/>
    </location>
</feature>
<name>A0A5B9RMH2_9MONI</name>
<dbReference type="InterPro" id="IPR005880">
    <property type="entry name" value="Ribosomal_uL2_bac/org-type"/>
</dbReference>
<dbReference type="GO" id="GO:0005762">
    <property type="term" value="C:mitochondrial large ribosomal subunit"/>
    <property type="evidence" value="ECO:0007669"/>
    <property type="project" value="TreeGrafter"/>
</dbReference>
<dbReference type="InterPro" id="IPR012340">
    <property type="entry name" value="NA-bd_OB-fold"/>
</dbReference>
<dbReference type="FunFam" id="2.40.50.140:FF:000003">
    <property type="entry name" value="50S ribosomal protein L2"/>
    <property type="match status" value="1"/>
</dbReference>
<dbReference type="InterPro" id="IPR014726">
    <property type="entry name" value="Ribosomal_uL2_dom3"/>
</dbReference>
<dbReference type="GO" id="GO:0032543">
    <property type="term" value="P:mitochondrial translation"/>
    <property type="evidence" value="ECO:0007669"/>
    <property type="project" value="TreeGrafter"/>
</dbReference>
<dbReference type="InterPro" id="IPR022671">
    <property type="entry name" value="Ribosomal_uL2_CS"/>
</dbReference>
<dbReference type="SMART" id="SM01382">
    <property type="entry name" value="Ribosomal_L2_C"/>
    <property type="match status" value="1"/>
</dbReference>
<evidence type="ECO:0000259" key="7">
    <source>
        <dbReference type="SMART" id="SM01382"/>
    </source>
</evidence>
<dbReference type="GO" id="GO:0009507">
    <property type="term" value="C:chloroplast"/>
    <property type="evidence" value="ECO:0007669"/>
    <property type="project" value="UniProtKB-SubCell"/>
</dbReference>
<dbReference type="InterPro" id="IPR014722">
    <property type="entry name" value="Rib_uL2_dom2"/>
</dbReference>
<evidence type="ECO:0000256" key="5">
    <source>
        <dbReference type="HAMAP-Rule" id="MF_01320"/>
    </source>
</evidence>
<comment type="subcellular location">
    <subcellularLocation>
        <location evidence="5">Plastid</location>
        <location evidence="5">Chloroplast</location>
    </subcellularLocation>
</comment>
<comment type="similarity">
    <text evidence="1 5">Belongs to the universal ribosomal protein uL2 family.</text>
</comment>
<dbReference type="PROSITE" id="PS00467">
    <property type="entry name" value="RIBOSOMAL_L2"/>
    <property type="match status" value="1"/>
</dbReference>
<keyword evidence="9" id="KW-0934">Plastid</keyword>
<dbReference type="PANTHER" id="PTHR13691">
    <property type="entry name" value="RIBOSOMAL PROTEIN L2"/>
    <property type="match status" value="1"/>
</dbReference>
<dbReference type="PANTHER" id="PTHR13691:SF5">
    <property type="entry name" value="LARGE RIBOSOMAL SUBUNIT PROTEIN UL2M"/>
    <property type="match status" value="1"/>
</dbReference>
<dbReference type="PIRSF" id="PIRSF002158">
    <property type="entry name" value="Ribosomal_L2"/>
    <property type="match status" value="1"/>
</dbReference>
<feature type="compositionally biased region" description="Polar residues" evidence="6">
    <location>
        <begin position="36"/>
        <end position="48"/>
    </location>
</feature>
<organism evidence="9">
    <name type="scientific">Nephrolepis biserrata</name>
    <dbReference type="NCBI Taxonomy" id="389499"/>
    <lineage>
        <taxon>Eukaryota</taxon>
        <taxon>Viridiplantae</taxon>
        <taxon>Streptophyta</taxon>
        <taxon>Embryophyta</taxon>
        <taxon>Tracheophyta</taxon>
        <taxon>Polypodiopsida</taxon>
        <taxon>Polypodiidae</taxon>
        <taxon>Polypodiales</taxon>
        <taxon>Polypodiineae</taxon>
        <taxon>Nephrolepidaceae</taxon>
        <taxon>Nephrolepis</taxon>
    </lineage>
</organism>
<sequence>MAIRLYEAYTPGTRNRAILHFGETTESKPCKQLTSHRVSKSGRNNAGRITSRHRGGGHKRLYREIDFRRDKTNVVGRVASIEYDPNRNAFICLINYTDGDKRYILHPRGIGVGDIVTSSPDASISNGNALPLTRIPLGTTIHNIELKSGKGGQSVRAAGTAAKVVAKEGQLATLRLPSNEIRLISQNCLASIGRIGNIDINNEGLGKAGSKRWLGRRPKVRGSATNPVDHPHGGGEGRTSIGRKKPSTPWGHIALGQRSRRVKKYSNPLILRRRKGY</sequence>
<dbReference type="GO" id="GO:0003735">
    <property type="term" value="F:structural constituent of ribosome"/>
    <property type="evidence" value="ECO:0007669"/>
    <property type="project" value="InterPro"/>
</dbReference>
<dbReference type="InterPro" id="IPR022669">
    <property type="entry name" value="Ribosomal_uL2_C"/>
</dbReference>
<evidence type="ECO:0000259" key="8">
    <source>
        <dbReference type="SMART" id="SM01383"/>
    </source>
</evidence>
<dbReference type="RefSeq" id="YP_009690787.1">
    <property type="nucleotide sequence ID" value="NC_044683.1"/>
</dbReference>
<dbReference type="InterPro" id="IPR022666">
    <property type="entry name" value="Ribosomal_uL2_RNA-bd_dom"/>
</dbReference>
<gene>
    <name evidence="5 9" type="primary">rpl2</name>
</gene>
<keyword evidence="3 5" id="KW-0689">Ribosomal protein</keyword>
<dbReference type="Pfam" id="PF03947">
    <property type="entry name" value="Ribosomal_L2_C"/>
    <property type="match status" value="1"/>
</dbReference>
<evidence type="ECO:0000256" key="3">
    <source>
        <dbReference type="ARBA" id="ARBA00022980"/>
    </source>
</evidence>
<dbReference type="HAMAP" id="MF_01320_B">
    <property type="entry name" value="Ribosomal_uL2_B"/>
    <property type="match status" value="1"/>
</dbReference>
<evidence type="ECO:0000313" key="9">
    <source>
        <dbReference type="EMBL" id="QEG57567.1"/>
    </source>
</evidence>
<dbReference type="SUPFAM" id="SSF50104">
    <property type="entry name" value="Translation proteins SH3-like domain"/>
    <property type="match status" value="1"/>
</dbReference>
<evidence type="ECO:0000256" key="1">
    <source>
        <dbReference type="ARBA" id="ARBA00005636"/>
    </source>
</evidence>
<evidence type="ECO:0000256" key="4">
    <source>
        <dbReference type="ARBA" id="ARBA00023274"/>
    </source>
</evidence>
<dbReference type="NCBIfam" id="TIGR01171">
    <property type="entry name" value="rplB_bact"/>
    <property type="match status" value="1"/>
</dbReference>
<dbReference type="FunFam" id="2.30.30.30:FF:000001">
    <property type="entry name" value="50S ribosomal protein L2"/>
    <property type="match status" value="1"/>
</dbReference>
<protein>
    <recommendedName>
        <fullName evidence="5">Large ribosomal subunit protein uL2c</fullName>
    </recommendedName>
</protein>
<dbReference type="SMART" id="SM01383">
    <property type="entry name" value="Ribosomal_L2"/>
    <property type="match status" value="1"/>
</dbReference>
<dbReference type="GeneID" id="41794869"/>